<evidence type="ECO:0008006" key="3">
    <source>
        <dbReference type="Google" id="ProtNLM"/>
    </source>
</evidence>
<accession>Q6FAD0</accession>
<dbReference type="EMBL" id="CR543861">
    <property type="protein sequence ID" value="CAG68983.1"/>
    <property type="molecule type" value="Genomic_DNA"/>
</dbReference>
<dbReference type="Proteomes" id="UP000000430">
    <property type="component" value="Chromosome"/>
</dbReference>
<dbReference type="HOGENOM" id="CLU_1665663_0_0_6"/>
<organism evidence="1 2">
    <name type="scientific">Acinetobacter baylyi (strain ATCC 33305 / BD413 / ADP1)</name>
    <dbReference type="NCBI Taxonomy" id="62977"/>
    <lineage>
        <taxon>Bacteria</taxon>
        <taxon>Pseudomonadati</taxon>
        <taxon>Pseudomonadota</taxon>
        <taxon>Gammaproteobacteria</taxon>
        <taxon>Moraxellales</taxon>
        <taxon>Moraxellaceae</taxon>
        <taxon>Acinetobacter</taxon>
    </lineage>
</organism>
<gene>
    <name evidence="1" type="ordered locus">ACIAD2184</name>
</gene>
<evidence type="ECO:0000313" key="2">
    <source>
        <dbReference type="Proteomes" id="UP000000430"/>
    </source>
</evidence>
<reference evidence="1 2" key="1">
    <citation type="journal article" date="2004" name="Nucleic Acids Res.">
        <title>Unique features revealed by the genome sequence of Acinetobacter sp. ADP1, a versatile and naturally transformation competent bacterium.</title>
        <authorList>
            <person name="Barbe V."/>
            <person name="Vallenet D."/>
            <person name="Fonknechten N."/>
            <person name="Kreimeyer A."/>
            <person name="Oztas S."/>
            <person name="Labarre L."/>
            <person name="Cruveiller S."/>
            <person name="Robert C."/>
            <person name="Duprat S."/>
            <person name="Wincker P."/>
            <person name="Ornston L.N."/>
            <person name="Weissenbach J."/>
            <person name="Marliere P."/>
            <person name="Cohen G.N."/>
            <person name="Medigue C."/>
        </authorList>
    </citation>
    <scope>NUCLEOTIDE SEQUENCE [LARGE SCALE GENOMIC DNA]</scope>
    <source>
        <strain evidence="2">ATCC 33305 / BD413 / ADP1</strain>
    </source>
</reference>
<name>Q6FAD0_ACIAD</name>
<dbReference type="GeneID" id="45234518"/>
<dbReference type="BioCyc" id="ASP62977:ACIAD_RS10000-MONOMER"/>
<evidence type="ECO:0000313" key="1">
    <source>
        <dbReference type="EMBL" id="CAG68983.1"/>
    </source>
</evidence>
<sequence length="163" mass="18889">MNTAVHIMQTVDWSKYDLPDWLRQCGAWQRSCRGGQYSDSPIAIAMKKAKVRVKKKDRAKLIAYYLCDAQGVQQAIRHKVSCQINDNEARAVQRLVLDIINGTDSETTLEWMQVIISRYFHDRSWAELKTENRTVMDAKYDVRCGLAALHVRYSFIRYVKGTV</sequence>
<protein>
    <recommendedName>
        <fullName evidence="3">Phage antitermination protein Q</fullName>
    </recommendedName>
</protein>
<proteinExistence type="predicted"/>
<dbReference type="AlphaFoldDB" id="Q6FAD0"/>
<dbReference type="KEGG" id="aci:ACIAD2184"/>
<dbReference type="eggNOG" id="ENOG5031RCW">
    <property type="taxonomic scope" value="Bacteria"/>
</dbReference>
<dbReference type="OrthoDB" id="6701956at2"/>
<dbReference type="STRING" id="202950.GCA_001485005_00207"/>
<dbReference type="RefSeq" id="WP_004927744.1">
    <property type="nucleotide sequence ID" value="NC_005966.1"/>
</dbReference>